<evidence type="ECO:0000313" key="2">
    <source>
        <dbReference type="Proteomes" id="UP000316855"/>
    </source>
</evidence>
<protein>
    <recommendedName>
        <fullName evidence="3">ADP-ribosylation/crystallin J1</fullName>
    </recommendedName>
</protein>
<evidence type="ECO:0008006" key="3">
    <source>
        <dbReference type="Google" id="ProtNLM"/>
    </source>
</evidence>
<gene>
    <name evidence="1" type="ORF">Pan161_42990</name>
</gene>
<dbReference type="KEGG" id="gax:Pan161_42990"/>
<evidence type="ECO:0000313" key="1">
    <source>
        <dbReference type="EMBL" id="QDT92631.1"/>
    </source>
</evidence>
<keyword evidence="2" id="KW-1185">Reference proteome</keyword>
<dbReference type="RefSeq" id="WP_145230459.1">
    <property type="nucleotide sequence ID" value="NZ_CP036343.1"/>
</dbReference>
<reference evidence="1 2" key="1">
    <citation type="submission" date="2019-02" db="EMBL/GenBank/DDBJ databases">
        <title>Deep-cultivation of Planctomycetes and their phenomic and genomic characterization uncovers novel biology.</title>
        <authorList>
            <person name="Wiegand S."/>
            <person name="Jogler M."/>
            <person name="Boedeker C."/>
            <person name="Pinto D."/>
            <person name="Vollmers J."/>
            <person name="Rivas-Marin E."/>
            <person name="Kohn T."/>
            <person name="Peeters S.H."/>
            <person name="Heuer A."/>
            <person name="Rast P."/>
            <person name="Oberbeckmann S."/>
            <person name="Bunk B."/>
            <person name="Jeske O."/>
            <person name="Meyerdierks A."/>
            <person name="Storesund J.E."/>
            <person name="Kallscheuer N."/>
            <person name="Luecker S."/>
            <person name="Lage O.M."/>
            <person name="Pohl T."/>
            <person name="Merkel B.J."/>
            <person name="Hornburger P."/>
            <person name="Mueller R.-W."/>
            <person name="Bruemmer F."/>
            <person name="Labrenz M."/>
            <person name="Spormann A.M."/>
            <person name="Op den Camp H."/>
            <person name="Overmann J."/>
            <person name="Amann R."/>
            <person name="Jetten M.S.M."/>
            <person name="Mascher T."/>
            <person name="Medema M.H."/>
            <person name="Devos D.P."/>
            <person name="Kaster A.-K."/>
            <person name="Ovreas L."/>
            <person name="Rohde M."/>
            <person name="Galperin M.Y."/>
            <person name="Jogler C."/>
        </authorList>
    </citation>
    <scope>NUCLEOTIDE SEQUENCE [LARGE SCALE GENOMIC DNA]</scope>
    <source>
        <strain evidence="1 2">Pan161</strain>
    </source>
</reference>
<dbReference type="Proteomes" id="UP000316855">
    <property type="component" value="Chromosome"/>
</dbReference>
<dbReference type="EMBL" id="CP036343">
    <property type="protein sequence ID" value="QDT92631.1"/>
    <property type="molecule type" value="Genomic_DNA"/>
</dbReference>
<dbReference type="AlphaFoldDB" id="A0A517VHZ2"/>
<proteinExistence type="predicted"/>
<accession>A0A517VHZ2</accession>
<name>A0A517VHZ2_9PLAN</name>
<organism evidence="1 2">
    <name type="scientific">Gimesia algae</name>
    <dbReference type="NCBI Taxonomy" id="2527971"/>
    <lineage>
        <taxon>Bacteria</taxon>
        <taxon>Pseudomonadati</taxon>
        <taxon>Planctomycetota</taxon>
        <taxon>Planctomycetia</taxon>
        <taxon>Planctomycetales</taxon>
        <taxon>Planctomycetaceae</taxon>
        <taxon>Gimesia</taxon>
    </lineage>
</organism>
<dbReference type="OrthoDB" id="883590at2"/>
<sequence length="130" mass="15270">MNGKQTVTLFRPVGQQELDLIQASGWKQFPPRLYWQPIFYPVLTEEYAIMIARDWNTKDPNSGYVGYVGYVLQFDVEFDYLNQYEVQEAGGRDLKEYWIPSEDLQEFNQHIIGTIDVIHEFRPVPSEESS</sequence>